<feature type="domain" description="N-acetyltransferase" evidence="1">
    <location>
        <begin position="1"/>
        <end position="129"/>
    </location>
</feature>
<proteinExistence type="predicted"/>
<dbReference type="InterPro" id="IPR016181">
    <property type="entry name" value="Acyl_CoA_acyltransferase"/>
</dbReference>
<name>A0AAW6SQJ2_9BACI</name>
<dbReference type="Pfam" id="PF00583">
    <property type="entry name" value="Acetyltransf_1"/>
    <property type="match status" value="1"/>
</dbReference>
<comment type="caution">
    <text evidence="2">The sequence shown here is derived from an EMBL/GenBank/DDBJ whole genome shotgun (WGS) entry which is preliminary data.</text>
</comment>
<sequence length="129" mass="14763">MAVHRAAFQSLRVTEESYLNVMNAYPYDSSLDWVIESPDGELIAFCLIWFDEVNKVGLLEPEGLDPRFWRMGLASSVCKLALNALIEKRAKTAIVVCTSPDTYEFYKSIGFEQFAQTKSFHRFKNPNNN</sequence>
<dbReference type="PROSITE" id="PS51186">
    <property type="entry name" value="GNAT"/>
    <property type="match status" value="1"/>
</dbReference>
<dbReference type="CDD" id="cd04301">
    <property type="entry name" value="NAT_SF"/>
    <property type="match status" value="1"/>
</dbReference>
<dbReference type="InterPro" id="IPR000182">
    <property type="entry name" value="GNAT_dom"/>
</dbReference>
<dbReference type="EMBL" id="JAROYP010000002">
    <property type="protein sequence ID" value="MDH5160483.1"/>
    <property type="molecule type" value="Genomic_DNA"/>
</dbReference>
<evidence type="ECO:0000313" key="3">
    <source>
        <dbReference type="Proteomes" id="UP001159179"/>
    </source>
</evidence>
<dbReference type="Proteomes" id="UP001159179">
    <property type="component" value="Unassembled WGS sequence"/>
</dbReference>
<dbReference type="SUPFAM" id="SSF55729">
    <property type="entry name" value="Acyl-CoA N-acyltransferases (Nat)"/>
    <property type="match status" value="1"/>
</dbReference>
<evidence type="ECO:0000259" key="1">
    <source>
        <dbReference type="PROSITE" id="PS51186"/>
    </source>
</evidence>
<evidence type="ECO:0000313" key="2">
    <source>
        <dbReference type="EMBL" id="MDH5160483.1"/>
    </source>
</evidence>
<gene>
    <name evidence="2" type="ORF">P5X88_06005</name>
</gene>
<dbReference type="GO" id="GO:0016747">
    <property type="term" value="F:acyltransferase activity, transferring groups other than amino-acyl groups"/>
    <property type="evidence" value="ECO:0007669"/>
    <property type="project" value="InterPro"/>
</dbReference>
<accession>A0AAW6SQJ2</accession>
<reference evidence="2" key="1">
    <citation type="submission" date="2023-03" db="EMBL/GenBank/DDBJ databases">
        <title>Bacterial isolates from washroom surfaces on a university campus.</title>
        <authorList>
            <person name="Holman D.B."/>
            <person name="Gzyl K.E."/>
            <person name="Taheri A.E."/>
        </authorList>
    </citation>
    <scope>NUCLEOTIDE SEQUENCE</scope>
    <source>
        <strain evidence="2">RD03</strain>
    </source>
</reference>
<organism evidence="2 3">
    <name type="scientific">Heyndrickxia oleronia</name>
    <dbReference type="NCBI Taxonomy" id="38875"/>
    <lineage>
        <taxon>Bacteria</taxon>
        <taxon>Bacillati</taxon>
        <taxon>Bacillota</taxon>
        <taxon>Bacilli</taxon>
        <taxon>Bacillales</taxon>
        <taxon>Bacillaceae</taxon>
        <taxon>Heyndrickxia</taxon>
    </lineage>
</organism>
<dbReference type="AlphaFoldDB" id="A0AAW6SQJ2"/>
<dbReference type="RefSeq" id="WP_280616093.1">
    <property type="nucleotide sequence ID" value="NZ_JAROYP010000002.1"/>
</dbReference>
<protein>
    <submittedName>
        <fullName evidence="2">GNAT family N-acetyltransferase</fullName>
    </submittedName>
</protein>
<dbReference type="Gene3D" id="3.40.630.30">
    <property type="match status" value="1"/>
</dbReference>